<dbReference type="EMBL" id="SBJO01000308">
    <property type="protein sequence ID" value="KAF9761548.1"/>
    <property type="molecule type" value="Genomic_DNA"/>
</dbReference>
<gene>
    <name evidence="1" type="ORF">NGRA_2567</name>
</gene>
<keyword evidence="2" id="KW-1185">Reference proteome</keyword>
<name>A0A9P6GWD7_9MICR</name>
<dbReference type="OrthoDB" id="6623841at2759"/>
<evidence type="ECO:0008006" key="3">
    <source>
        <dbReference type="Google" id="ProtNLM"/>
    </source>
</evidence>
<proteinExistence type="predicted"/>
<protein>
    <recommendedName>
        <fullName evidence="3">DUF659 domain-containing protein</fullName>
    </recommendedName>
</protein>
<evidence type="ECO:0000313" key="1">
    <source>
        <dbReference type="EMBL" id="KAF9761548.1"/>
    </source>
</evidence>
<sequence length="107" mass="12293">MVCSYIDVCAERFEIKKENILLVNSDAASYMIKASSLMKKTYTNMFHVTCLTHLIHNCVLKVKESFIASKKKKTRTEQSSIVSRNWFSPKCNSNKKVQLVKSRSLVL</sequence>
<dbReference type="AlphaFoldDB" id="A0A9P6GWD7"/>
<evidence type="ECO:0000313" key="2">
    <source>
        <dbReference type="Proteomes" id="UP000740883"/>
    </source>
</evidence>
<accession>A0A9P6GWD7</accession>
<organism evidence="1 2">
    <name type="scientific">Nosema granulosis</name>
    <dbReference type="NCBI Taxonomy" id="83296"/>
    <lineage>
        <taxon>Eukaryota</taxon>
        <taxon>Fungi</taxon>
        <taxon>Fungi incertae sedis</taxon>
        <taxon>Microsporidia</taxon>
        <taxon>Nosematidae</taxon>
        <taxon>Nosema</taxon>
    </lineage>
</organism>
<comment type="caution">
    <text evidence="1">The sequence shown here is derived from an EMBL/GenBank/DDBJ whole genome shotgun (WGS) entry which is preliminary data.</text>
</comment>
<reference evidence="1 2" key="1">
    <citation type="journal article" date="2020" name="Genome Biol. Evol.">
        <title>Comparative genomics of strictly vertically transmitted, feminizing microsporidia endosymbionts of amphipod crustaceans.</title>
        <authorList>
            <person name="Cormier A."/>
            <person name="Chebbi M.A."/>
            <person name="Giraud I."/>
            <person name="Wattier R."/>
            <person name="Teixeira M."/>
            <person name="Gilbert C."/>
            <person name="Rigaud T."/>
            <person name="Cordaux R."/>
        </authorList>
    </citation>
    <scope>NUCLEOTIDE SEQUENCE [LARGE SCALE GENOMIC DNA]</scope>
    <source>
        <strain evidence="1 2">Ou3-Ou53</strain>
    </source>
</reference>
<dbReference type="Proteomes" id="UP000740883">
    <property type="component" value="Unassembled WGS sequence"/>
</dbReference>